<gene>
    <name evidence="10" type="ORF">SAMN04487926_10936</name>
</gene>
<comment type="catalytic activity">
    <reaction evidence="7">
        <text>a (3S)-3-hydroxyacyl-CoA = a (2E)-enoyl-CoA + H2O</text>
        <dbReference type="Rhea" id="RHEA:16105"/>
        <dbReference type="ChEBI" id="CHEBI:15377"/>
        <dbReference type="ChEBI" id="CHEBI:57318"/>
        <dbReference type="ChEBI" id="CHEBI:58856"/>
        <dbReference type="EC" id="4.2.1.17"/>
    </reaction>
</comment>
<name>A0A7Z7FJ49_9BURK</name>
<evidence type="ECO:0000256" key="5">
    <source>
        <dbReference type="ARBA" id="ARBA00023098"/>
    </source>
</evidence>
<dbReference type="EMBL" id="FNDI01000009">
    <property type="protein sequence ID" value="SDH87538.1"/>
    <property type="molecule type" value="Genomic_DNA"/>
</dbReference>
<protein>
    <recommendedName>
        <fullName evidence="3">enoyl-CoA hydratase</fullName>
        <ecNumber evidence="3">4.2.1.17</ecNumber>
    </recommendedName>
</protein>
<evidence type="ECO:0000256" key="6">
    <source>
        <dbReference type="ARBA" id="ARBA00023239"/>
    </source>
</evidence>
<comment type="catalytic activity">
    <reaction evidence="8">
        <text>a 4-saturated-(3S)-3-hydroxyacyl-CoA = a (3E)-enoyl-CoA + H2O</text>
        <dbReference type="Rhea" id="RHEA:20724"/>
        <dbReference type="ChEBI" id="CHEBI:15377"/>
        <dbReference type="ChEBI" id="CHEBI:58521"/>
        <dbReference type="ChEBI" id="CHEBI:137480"/>
        <dbReference type="EC" id="4.2.1.17"/>
    </reaction>
</comment>
<comment type="function">
    <text evidence="1">Could possibly oxidize fatty acids using specific components.</text>
</comment>
<organism evidence="10 11">
    <name type="scientific">Paraburkholderia steynii</name>
    <dbReference type="NCBI Taxonomy" id="1245441"/>
    <lineage>
        <taxon>Bacteria</taxon>
        <taxon>Pseudomonadati</taxon>
        <taxon>Pseudomonadota</taxon>
        <taxon>Betaproteobacteria</taxon>
        <taxon>Burkholderiales</taxon>
        <taxon>Burkholderiaceae</taxon>
        <taxon>Paraburkholderia</taxon>
    </lineage>
</organism>
<dbReference type="Gene3D" id="1.10.12.10">
    <property type="entry name" value="Lyase 2-enoyl-coa Hydratase, Chain A, domain 2"/>
    <property type="match status" value="1"/>
</dbReference>
<dbReference type="InterPro" id="IPR001753">
    <property type="entry name" value="Enoyl-CoA_hydra/iso"/>
</dbReference>
<keyword evidence="6" id="KW-0456">Lyase</keyword>
<dbReference type="InterPro" id="IPR029045">
    <property type="entry name" value="ClpP/crotonase-like_dom_sf"/>
</dbReference>
<dbReference type="PANTHER" id="PTHR11941:SF54">
    <property type="entry name" value="ENOYL-COA HYDRATASE, MITOCHONDRIAL"/>
    <property type="match status" value="1"/>
</dbReference>
<evidence type="ECO:0000313" key="10">
    <source>
        <dbReference type="EMBL" id="SDH87538.1"/>
    </source>
</evidence>
<evidence type="ECO:0000256" key="2">
    <source>
        <dbReference type="ARBA" id="ARBA00005254"/>
    </source>
</evidence>
<dbReference type="EC" id="4.2.1.17" evidence="3"/>
<dbReference type="SUPFAM" id="SSF52096">
    <property type="entry name" value="ClpP/crotonase"/>
    <property type="match status" value="1"/>
</dbReference>
<proteinExistence type="inferred from homology"/>
<sequence>MSTEVPAVRDASARQGKMQVIETSTGPAAVGVNADAGRGTSDSDTYETIKIDRRERVGLITLYRPKQLNALNVQMSREVLAALSAFDKVEGIGAIVITGNARAFAAGADIEEMAGKTFAEWHANDLFAEWDRIRTISKPIIAAVGGYALGGGCELAMACDFIIAADDAQFGQPEIKLGILPGIGGSQRLARAVGKSLAMDLILTGRNLRADEAYAAGLVARVVPSTELLQTALEAAHTIAGYNLPAVRLAKEAVNRAFETPLNEGVLHERRLFHAAFATEGQKEGMFAFLAKRAPVFRHR</sequence>
<evidence type="ECO:0000256" key="4">
    <source>
        <dbReference type="ARBA" id="ARBA00022832"/>
    </source>
</evidence>
<evidence type="ECO:0000313" key="11">
    <source>
        <dbReference type="Proteomes" id="UP000198900"/>
    </source>
</evidence>
<dbReference type="Pfam" id="PF00378">
    <property type="entry name" value="ECH_1"/>
    <property type="match status" value="1"/>
</dbReference>
<evidence type="ECO:0000256" key="9">
    <source>
        <dbReference type="SAM" id="MobiDB-lite"/>
    </source>
</evidence>
<comment type="caution">
    <text evidence="10">The sequence shown here is derived from an EMBL/GenBank/DDBJ whole genome shotgun (WGS) entry which is preliminary data.</text>
</comment>
<dbReference type="GO" id="GO:0004300">
    <property type="term" value="F:enoyl-CoA hydratase activity"/>
    <property type="evidence" value="ECO:0007669"/>
    <property type="project" value="UniProtKB-EC"/>
</dbReference>
<dbReference type="FunFam" id="1.10.12.10:FF:000001">
    <property type="entry name" value="Probable enoyl-CoA hydratase, mitochondrial"/>
    <property type="match status" value="1"/>
</dbReference>
<evidence type="ECO:0000256" key="1">
    <source>
        <dbReference type="ARBA" id="ARBA00002994"/>
    </source>
</evidence>
<comment type="similarity">
    <text evidence="2">Belongs to the enoyl-CoA hydratase/isomerase family.</text>
</comment>
<keyword evidence="11" id="KW-1185">Reference proteome</keyword>
<dbReference type="PANTHER" id="PTHR11941">
    <property type="entry name" value="ENOYL-COA HYDRATASE-RELATED"/>
    <property type="match status" value="1"/>
</dbReference>
<evidence type="ECO:0000256" key="8">
    <source>
        <dbReference type="ARBA" id="ARBA00023717"/>
    </source>
</evidence>
<reference evidence="10" key="1">
    <citation type="submission" date="2016-10" db="EMBL/GenBank/DDBJ databases">
        <authorList>
            <person name="Varghese N."/>
            <person name="Submissions S."/>
        </authorList>
    </citation>
    <scope>NUCLEOTIDE SEQUENCE [LARGE SCALE GENOMIC DNA]</scope>
    <source>
        <strain evidence="10">YR281</strain>
    </source>
</reference>
<keyword evidence="4" id="KW-0276">Fatty acid metabolism</keyword>
<dbReference type="RefSeq" id="WP_244186513.1">
    <property type="nucleotide sequence ID" value="NZ_FNDI01000009.1"/>
</dbReference>
<accession>A0A7Z7FJ49</accession>
<dbReference type="CDD" id="cd06558">
    <property type="entry name" value="crotonase-like"/>
    <property type="match status" value="1"/>
</dbReference>
<evidence type="ECO:0000256" key="3">
    <source>
        <dbReference type="ARBA" id="ARBA00012076"/>
    </source>
</evidence>
<feature type="region of interest" description="Disordered" evidence="9">
    <location>
        <begin position="1"/>
        <end position="24"/>
    </location>
</feature>
<dbReference type="InterPro" id="IPR014748">
    <property type="entry name" value="Enoyl-CoA_hydra_C"/>
</dbReference>
<evidence type="ECO:0000256" key="7">
    <source>
        <dbReference type="ARBA" id="ARBA00023709"/>
    </source>
</evidence>
<dbReference type="Gene3D" id="3.90.226.10">
    <property type="entry name" value="2-enoyl-CoA Hydratase, Chain A, domain 1"/>
    <property type="match status" value="1"/>
</dbReference>
<dbReference type="Proteomes" id="UP000198900">
    <property type="component" value="Unassembled WGS sequence"/>
</dbReference>
<dbReference type="AlphaFoldDB" id="A0A7Z7FJ49"/>
<dbReference type="FunFam" id="3.90.226.10:FF:000019">
    <property type="entry name" value="Enoyl-CoA hydratase, mitochondrial"/>
    <property type="match status" value="1"/>
</dbReference>
<keyword evidence="5" id="KW-0443">Lipid metabolism</keyword>
<dbReference type="GO" id="GO:0006635">
    <property type="term" value="P:fatty acid beta-oxidation"/>
    <property type="evidence" value="ECO:0007669"/>
    <property type="project" value="TreeGrafter"/>
</dbReference>